<evidence type="ECO:0000313" key="1">
    <source>
        <dbReference type="EMBL" id="TDW21242.1"/>
    </source>
</evidence>
<reference evidence="1 2" key="1">
    <citation type="submission" date="2019-03" db="EMBL/GenBank/DDBJ databases">
        <title>Genomic Encyclopedia of Type Strains, Phase III (KMG-III): the genomes of soil and plant-associated and newly described type strains.</title>
        <authorList>
            <person name="Whitman W."/>
        </authorList>
    </citation>
    <scope>NUCLEOTIDE SEQUENCE [LARGE SCALE GENOMIC DNA]</scope>
    <source>
        <strain evidence="1 2">VKM Ac-2570</strain>
    </source>
</reference>
<name>A0A4R7ZTR8_9ACTN</name>
<organism evidence="1 2">
    <name type="scientific">Kribbella kalugense</name>
    <dbReference type="NCBI Taxonomy" id="2512221"/>
    <lineage>
        <taxon>Bacteria</taxon>
        <taxon>Bacillati</taxon>
        <taxon>Actinomycetota</taxon>
        <taxon>Actinomycetes</taxon>
        <taxon>Propionibacteriales</taxon>
        <taxon>Kribbellaceae</taxon>
        <taxon>Kribbella</taxon>
    </lineage>
</organism>
<proteinExistence type="predicted"/>
<sequence>MLRKLSGDPACKNGTCPTLWATEDGAHYVVQGYVESDPERLAQLDLPAGESAVVVPAAVLETYFRAQG</sequence>
<gene>
    <name evidence="1" type="ORF">EV650_0059</name>
</gene>
<evidence type="ECO:0000313" key="2">
    <source>
        <dbReference type="Proteomes" id="UP000295447"/>
    </source>
</evidence>
<dbReference type="EMBL" id="SODF01000001">
    <property type="protein sequence ID" value="TDW21242.1"/>
    <property type="molecule type" value="Genomic_DNA"/>
</dbReference>
<dbReference type="AlphaFoldDB" id="A0A4R7ZTR8"/>
<accession>A0A4R7ZTR8</accession>
<dbReference type="Proteomes" id="UP000295447">
    <property type="component" value="Unassembled WGS sequence"/>
</dbReference>
<dbReference type="OrthoDB" id="3577809at2"/>
<comment type="caution">
    <text evidence="1">The sequence shown here is derived from an EMBL/GenBank/DDBJ whole genome shotgun (WGS) entry which is preliminary data.</text>
</comment>
<protein>
    <submittedName>
        <fullName evidence="1">Uncharacterized protein</fullName>
    </submittedName>
</protein>
<keyword evidence="2" id="KW-1185">Reference proteome</keyword>